<name>A0ABX4I0E1_9GAMM</name>
<proteinExistence type="inferred from homology"/>
<sequence length="300" mass="33298">MRHRSGKFRAHFLTSCRRHLPAAPAGSTLHSDLLSPRYPVNLSKSLLFVTAGLVSLTARAEMLWNDNSLSLLYGEDYKVHYSLDSDDSSRTVMTYEHVSGHSWGDLFMFADYLSSNEGSEELYTEVSPRLSLGKLSGRDLSFGPVKDVLAAGTLEIGHFDDPDNLTVTGPSFMNKLAGVGFDLAIPGFSFFQANVYHRDNDDKAANEQLTLAWGLPFSLGGESFLYDGFLDWASASADAHPSLNFTSQLKYDLGARWGQPKALYAGIEYVHWNDKFGIKDGTFGIDSNERNVNLLVKYHF</sequence>
<comment type="caution">
    <text evidence="2">The sequence shown here is derived from an EMBL/GenBank/DDBJ whole genome shotgun (WGS) entry which is preliminary data.</text>
</comment>
<organism evidence="2 3">
    <name type="scientific">Microbulbifer flavimaris</name>
    <dbReference type="NCBI Taxonomy" id="1781068"/>
    <lineage>
        <taxon>Bacteria</taxon>
        <taxon>Pseudomonadati</taxon>
        <taxon>Pseudomonadota</taxon>
        <taxon>Gammaproteobacteria</taxon>
        <taxon>Cellvibrionales</taxon>
        <taxon>Microbulbiferaceae</taxon>
        <taxon>Microbulbifer</taxon>
    </lineage>
</organism>
<dbReference type="InterPro" id="IPR036777">
    <property type="entry name" value="Channel_Tsx-like_sf"/>
</dbReference>
<evidence type="ECO:0000313" key="2">
    <source>
        <dbReference type="EMBL" id="PCO05864.1"/>
    </source>
</evidence>
<gene>
    <name evidence="2" type="ORF">AWR36_007625</name>
</gene>
<dbReference type="Gene3D" id="2.40.230.20">
    <property type="entry name" value="Nucleoside-specific channel-forming protein, Tsx-like"/>
    <property type="match status" value="1"/>
</dbReference>
<dbReference type="InterPro" id="IPR018013">
    <property type="entry name" value="Channel_Tsx-like"/>
</dbReference>
<evidence type="ECO:0000256" key="1">
    <source>
        <dbReference type="ARBA" id="ARBA00008728"/>
    </source>
</evidence>
<protein>
    <recommendedName>
        <fullName evidence="4">Nucleoside-specific outer membrane channel protein Tsx</fullName>
    </recommendedName>
</protein>
<reference evidence="2" key="1">
    <citation type="submission" date="2017-08" db="EMBL/GenBank/DDBJ databases">
        <title>Microbulbifer marisrubri sp. nov., a halophilic alphaproteobacterium isolated from marine sediment of the Yellow Sea, China.</title>
        <authorList>
            <person name="Zhang G."/>
            <person name="Xiong Q."/>
        </authorList>
    </citation>
    <scope>NUCLEOTIDE SEQUENCE [LARGE SCALE GENOMIC DNA]</scope>
    <source>
        <strain evidence="2">WRN-8</strain>
    </source>
</reference>
<accession>A0ABX4I0E1</accession>
<dbReference type="Proteomes" id="UP000218427">
    <property type="component" value="Unassembled WGS sequence"/>
</dbReference>
<dbReference type="Pfam" id="PF03502">
    <property type="entry name" value="Channel_Tsx"/>
    <property type="match status" value="1"/>
</dbReference>
<evidence type="ECO:0000313" key="3">
    <source>
        <dbReference type="Proteomes" id="UP000218427"/>
    </source>
</evidence>
<evidence type="ECO:0008006" key="4">
    <source>
        <dbReference type="Google" id="ProtNLM"/>
    </source>
</evidence>
<comment type="similarity">
    <text evidence="1">Belongs to the nucleoside-specific channel-forming outer membrane porin (Tsx) (TC 1.B.10) family.</text>
</comment>
<keyword evidence="3" id="KW-1185">Reference proteome</keyword>
<dbReference type="SUPFAM" id="SSF111364">
    <property type="entry name" value="Tsx-like channel"/>
    <property type="match status" value="1"/>
</dbReference>
<dbReference type="EMBL" id="LRFG02000002">
    <property type="protein sequence ID" value="PCO05864.1"/>
    <property type="molecule type" value="Genomic_DNA"/>
</dbReference>